<organism evidence="2 3">
    <name type="scientific">Ulvibacter litoralis</name>
    <dbReference type="NCBI Taxonomy" id="227084"/>
    <lineage>
        <taxon>Bacteria</taxon>
        <taxon>Pseudomonadati</taxon>
        <taxon>Bacteroidota</taxon>
        <taxon>Flavobacteriia</taxon>
        <taxon>Flavobacteriales</taxon>
        <taxon>Flavobacteriaceae</taxon>
        <taxon>Ulvibacter</taxon>
    </lineage>
</organism>
<evidence type="ECO:0000313" key="2">
    <source>
        <dbReference type="EMBL" id="SDE53600.1"/>
    </source>
</evidence>
<evidence type="ECO:0008006" key="4">
    <source>
        <dbReference type="Google" id="ProtNLM"/>
    </source>
</evidence>
<evidence type="ECO:0000313" key="3">
    <source>
        <dbReference type="Proteomes" id="UP000199321"/>
    </source>
</evidence>
<dbReference type="RefSeq" id="WP_093141548.1">
    <property type="nucleotide sequence ID" value="NZ_BMWO01000001.1"/>
</dbReference>
<proteinExistence type="predicted"/>
<dbReference type="OrthoDB" id="604691at2"/>
<dbReference type="EMBL" id="FNBA01000001">
    <property type="protein sequence ID" value="SDE53600.1"/>
    <property type="molecule type" value="Genomic_DNA"/>
</dbReference>
<reference evidence="2 3" key="1">
    <citation type="submission" date="2016-10" db="EMBL/GenBank/DDBJ databases">
        <authorList>
            <person name="de Groot N.N."/>
        </authorList>
    </citation>
    <scope>NUCLEOTIDE SEQUENCE [LARGE SCALE GENOMIC DNA]</scope>
    <source>
        <strain evidence="2 3">DSM 16195</strain>
    </source>
</reference>
<evidence type="ECO:0000256" key="1">
    <source>
        <dbReference type="SAM" id="SignalP"/>
    </source>
</evidence>
<gene>
    <name evidence="2" type="ORF">SAMN05421855_1011107</name>
</gene>
<keyword evidence="1" id="KW-0732">Signal</keyword>
<accession>A0A1G7DR07</accession>
<feature type="chain" id="PRO_5011763945" description="Surface antigen" evidence="1">
    <location>
        <begin position="19"/>
        <end position="421"/>
    </location>
</feature>
<sequence>MRKVLLFLTFLTFFSAFAQEPSIQTKQDTTASQQEKKQNPFNTGFYPIGFFDADLKYLIKYNNYEGLRIGFGGVTNNRLSETYKISGYVARGFIDEQIKYSIGGSARLNKDKNTWLNAFYVKDIMEIGASNFLTDARVYSVFEPRLVNVTQFYKHRTWQTNIQHEFSPKFYSEFRLSKSKIEQTLAYNYVINNTLYNNYTVAEATVSMRYSPKTNFFTAEDGRIEYFDGFPKISAQITQGVKGIEGSDFNYTKLGLKFDYYIKRRNLSSTHILWENALALGDVPLTHLYHAYPNNPTKGKILKRFSVAGRKSFETMYFGEFFSDKLTTLQVRHSLRRFNISRKIQPELVLITRHALGDLKNKTDHTGLNFKTLDQLYSESGVELNKILFGFGLSFAYRYGYYSLPDFDDNISLKFTFYLKF</sequence>
<feature type="signal peptide" evidence="1">
    <location>
        <begin position="1"/>
        <end position="18"/>
    </location>
</feature>
<name>A0A1G7DR07_9FLAO</name>
<dbReference type="Proteomes" id="UP000199321">
    <property type="component" value="Unassembled WGS sequence"/>
</dbReference>
<dbReference type="STRING" id="227084.SAMN05421855_1011107"/>
<dbReference type="AlphaFoldDB" id="A0A1G7DR07"/>
<protein>
    <recommendedName>
        <fullName evidence="4">Surface antigen</fullName>
    </recommendedName>
</protein>
<keyword evidence="3" id="KW-1185">Reference proteome</keyword>